<name>A0A5B7JH19_PORTR</name>
<proteinExistence type="predicted"/>
<dbReference type="EMBL" id="VSRR010090700">
    <property type="protein sequence ID" value="MPC92278.1"/>
    <property type="molecule type" value="Genomic_DNA"/>
</dbReference>
<keyword evidence="2" id="KW-1185">Reference proteome</keyword>
<protein>
    <submittedName>
        <fullName evidence="1">Uncharacterized protein</fullName>
    </submittedName>
</protein>
<evidence type="ECO:0000313" key="2">
    <source>
        <dbReference type="Proteomes" id="UP000324222"/>
    </source>
</evidence>
<accession>A0A5B7JH19</accession>
<sequence>MDTSLLATPLWGLGCETVDRCSTASLHRFFRGIQGLGLYHQPPPNGDRLDRLDSAVAIFRNTQCPDLNTELGLRQRTLDGAASQHRLDDLFTHANQVDRARLLAATAPNSGAWLSAIPVESLGLLLPDDAQNLGRLPRHAALNDVVYRALAAAVIVATLEHRDLDRGDGRRLDGITVFPFRRGKMLIGSRRGQRRKRRRYEDLARKYDFSPLTVETSGVLGSDFSDLLDDIGRRITQRSGEPRETAWLRQRISLAVARGNAAAICEPH</sequence>
<gene>
    <name evidence="1" type="ORF">E2C01_087357</name>
</gene>
<comment type="caution">
    <text evidence="1">The sequence shown here is derived from an EMBL/GenBank/DDBJ whole genome shotgun (WGS) entry which is preliminary data.</text>
</comment>
<evidence type="ECO:0000313" key="1">
    <source>
        <dbReference type="EMBL" id="MPC92278.1"/>
    </source>
</evidence>
<dbReference type="AlphaFoldDB" id="A0A5B7JH19"/>
<dbReference type="Proteomes" id="UP000324222">
    <property type="component" value="Unassembled WGS sequence"/>
</dbReference>
<organism evidence="1 2">
    <name type="scientific">Portunus trituberculatus</name>
    <name type="common">Swimming crab</name>
    <name type="synonym">Neptunus trituberculatus</name>
    <dbReference type="NCBI Taxonomy" id="210409"/>
    <lineage>
        <taxon>Eukaryota</taxon>
        <taxon>Metazoa</taxon>
        <taxon>Ecdysozoa</taxon>
        <taxon>Arthropoda</taxon>
        <taxon>Crustacea</taxon>
        <taxon>Multicrustacea</taxon>
        <taxon>Malacostraca</taxon>
        <taxon>Eumalacostraca</taxon>
        <taxon>Eucarida</taxon>
        <taxon>Decapoda</taxon>
        <taxon>Pleocyemata</taxon>
        <taxon>Brachyura</taxon>
        <taxon>Eubrachyura</taxon>
        <taxon>Portunoidea</taxon>
        <taxon>Portunidae</taxon>
        <taxon>Portuninae</taxon>
        <taxon>Portunus</taxon>
    </lineage>
</organism>
<reference evidence="1 2" key="1">
    <citation type="submission" date="2019-05" db="EMBL/GenBank/DDBJ databases">
        <title>Another draft genome of Portunus trituberculatus and its Hox gene families provides insights of decapod evolution.</title>
        <authorList>
            <person name="Jeong J.-H."/>
            <person name="Song I."/>
            <person name="Kim S."/>
            <person name="Choi T."/>
            <person name="Kim D."/>
            <person name="Ryu S."/>
            <person name="Kim W."/>
        </authorList>
    </citation>
    <scope>NUCLEOTIDE SEQUENCE [LARGE SCALE GENOMIC DNA]</scope>
    <source>
        <tissue evidence="1">Muscle</tissue>
    </source>
</reference>